<dbReference type="AlphaFoldDB" id="A0A1P8WCG8"/>
<gene>
    <name evidence="1" type="ORF">Fuma_01339</name>
</gene>
<proteinExistence type="predicted"/>
<organism evidence="1 2">
    <name type="scientific">Fuerstiella marisgermanici</name>
    <dbReference type="NCBI Taxonomy" id="1891926"/>
    <lineage>
        <taxon>Bacteria</taxon>
        <taxon>Pseudomonadati</taxon>
        <taxon>Planctomycetota</taxon>
        <taxon>Planctomycetia</taxon>
        <taxon>Planctomycetales</taxon>
        <taxon>Planctomycetaceae</taxon>
        <taxon>Fuerstiella</taxon>
    </lineage>
</organism>
<keyword evidence="2" id="KW-1185">Reference proteome</keyword>
<dbReference type="KEGG" id="fmr:Fuma_01339"/>
<protein>
    <submittedName>
        <fullName evidence="1">Uncharacterized protein</fullName>
    </submittedName>
</protein>
<evidence type="ECO:0000313" key="1">
    <source>
        <dbReference type="EMBL" id="APZ91748.1"/>
    </source>
</evidence>
<dbReference type="EMBL" id="CP017641">
    <property type="protein sequence ID" value="APZ91748.1"/>
    <property type="molecule type" value="Genomic_DNA"/>
</dbReference>
<evidence type="ECO:0000313" key="2">
    <source>
        <dbReference type="Proteomes" id="UP000187735"/>
    </source>
</evidence>
<reference evidence="1 2" key="1">
    <citation type="journal article" date="2016" name="Front. Microbiol.">
        <title>Fuerstia marisgermanicae gen. nov., sp. nov., an Unusual Member of the Phylum Planctomycetes from the German Wadden Sea.</title>
        <authorList>
            <person name="Kohn T."/>
            <person name="Heuer A."/>
            <person name="Jogler M."/>
            <person name="Vollmers J."/>
            <person name="Boedeker C."/>
            <person name="Bunk B."/>
            <person name="Rast P."/>
            <person name="Borchert D."/>
            <person name="Glockner I."/>
            <person name="Freese H.M."/>
            <person name="Klenk H.P."/>
            <person name="Overmann J."/>
            <person name="Kaster A.K."/>
            <person name="Rohde M."/>
            <person name="Wiegand S."/>
            <person name="Jogler C."/>
        </authorList>
    </citation>
    <scope>NUCLEOTIDE SEQUENCE [LARGE SCALE GENOMIC DNA]</scope>
    <source>
        <strain evidence="1 2">NH11</strain>
    </source>
</reference>
<dbReference type="Proteomes" id="UP000187735">
    <property type="component" value="Chromosome"/>
</dbReference>
<accession>A0A1P8WCG8</accession>
<sequence length="93" mass="9998">MGLGHWNVEPSVPVPRETNIASLMLRSLTQACLDWKSIGSQSQDGNSTQGPELPSDDFAVATLLNSLFRQRWLRELAPLGGGLLGYACTSATP</sequence>
<name>A0A1P8WCG8_9PLAN</name>